<feature type="region of interest" description="Disordered" evidence="1">
    <location>
        <begin position="159"/>
        <end position="179"/>
    </location>
</feature>
<evidence type="ECO:0000313" key="3">
    <source>
        <dbReference type="EMBL" id="NEE09525.1"/>
    </source>
</evidence>
<evidence type="ECO:0008006" key="4">
    <source>
        <dbReference type="Google" id="ProtNLM"/>
    </source>
</evidence>
<keyword evidence="2" id="KW-0812">Transmembrane</keyword>
<keyword evidence="2" id="KW-0472">Membrane</keyword>
<feature type="transmembrane region" description="Helical" evidence="2">
    <location>
        <begin position="132"/>
        <end position="153"/>
    </location>
</feature>
<dbReference type="Gene3D" id="1.20.1250.20">
    <property type="entry name" value="MFS general substrate transporter like domains"/>
    <property type="match status" value="1"/>
</dbReference>
<dbReference type="InterPro" id="IPR036259">
    <property type="entry name" value="MFS_trans_sf"/>
</dbReference>
<evidence type="ECO:0000256" key="1">
    <source>
        <dbReference type="SAM" id="MobiDB-lite"/>
    </source>
</evidence>
<dbReference type="EMBL" id="JAAGMN010002457">
    <property type="protein sequence ID" value="NEE09525.1"/>
    <property type="molecule type" value="Genomic_DNA"/>
</dbReference>
<gene>
    <name evidence="3" type="ORF">G3M58_24100</name>
</gene>
<evidence type="ECO:0000256" key="2">
    <source>
        <dbReference type="SAM" id="Phobius"/>
    </source>
</evidence>
<feature type="transmembrane region" description="Helical" evidence="2">
    <location>
        <begin position="71"/>
        <end position="94"/>
    </location>
</feature>
<comment type="caution">
    <text evidence="3">The sequence shown here is derived from an EMBL/GenBank/DDBJ whole genome shotgun (WGS) entry which is preliminary data.</text>
</comment>
<dbReference type="AlphaFoldDB" id="A0A6G3WVI2"/>
<sequence length="179" mass="18494">MNVWSIAIAEDHEQDMLSGIIPAAFSTGSFLGGLVYGRRTWSRTAADRLIIASAAFLAGWLPLATQPAPFAATAAVTVPGAFLTIVVACAYVTTDALASAGRTSEAYAWLILSIGVGQSAGTALAGRLAEQTVASAALPAAGAAFALAVLLAARRQLRPAGHRPPGRHRRPLRGRHKPS</sequence>
<keyword evidence="2" id="KW-1133">Transmembrane helix</keyword>
<proteinExistence type="predicted"/>
<protein>
    <recommendedName>
        <fullName evidence="4">MFS transporter</fullName>
    </recommendedName>
</protein>
<dbReference type="PANTHER" id="PTHR23542">
    <property type="match status" value="1"/>
</dbReference>
<dbReference type="SUPFAM" id="SSF103473">
    <property type="entry name" value="MFS general substrate transporter"/>
    <property type="match status" value="1"/>
</dbReference>
<feature type="transmembrane region" description="Helical" evidence="2">
    <location>
        <begin position="49"/>
        <end position="65"/>
    </location>
</feature>
<name>A0A6G3WVI2_9ACTN</name>
<feature type="transmembrane region" description="Helical" evidence="2">
    <location>
        <begin position="106"/>
        <end position="126"/>
    </location>
</feature>
<accession>A0A6G3WVI2</accession>
<reference evidence="3" key="1">
    <citation type="submission" date="2020-01" db="EMBL/GenBank/DDBJ databases">
        <title>Insect and environment-associated Actinomycetes.</title>
        <authorList>
            <person name="Currrie C."/>
            <person name="Chevrette M."/>
            <person name="Carlson C."/>
            <person name="Stubbendieck R."/>
            <person name="Wendt-Pienkowski E."/>
        </authorList>
    </citation>
    <scope>NUCLEOTIDE SEQUENCE</scope>
    <source>
        <strain evidence="3">SID7499</strain>
    </source>
</reference>
<feature type="transmembrane region" description="Helical" evidence="2">
    <location>
        <begin position="20"/>
        <end position="37"/>
    </location>
</feature>
<organism evidence="3">
    <name type="scientific">Streptomyces sp. SID7499</name>
    <dbReference type="NCBI Taxonomy" id="2706086"/>
    <lineage>
        <taxon>Bacteria</taxon>
        <taxon>Bacillati</taxon>
        <taxon>Actinomycetota</taxon>
        <taxon>Actinomycetes</taxon>
        <taxon>Kitasatosporales</taxon>
        <taxon>Streptomycetaceae</taxon>
        <taxon>Streptomyces</taxon>
    </lineage>
</organism>
<dbReference type="PANTHER" id="PTHR23542:SF1">
    <property type="entry name" value="MAJOR FACILITATOR SUPERFAMILY (MFS) PROFILE DOMAIN-CONTAINING PROTEIN"/>
    <property type="match status" value="1"/>
</dbReference>